<feature type="compositionally biased region" description="Basic and acidic residues" evidence="1">
    <location>
        <begin position="21"/>
        <end position="30"/>
    </location>
</feature>
<reference evidence="2 3" key="1">
    <citation type="journal article" date="2016" name="Mol. Biol. Evol.">
        <title>Comparative Genomics of Early-Diverging Mushroom-Forming Fungi Provides Insights into the Origins of Lignocellulose Decay Capabilities.</title>
        <authorList>
            <person name="Nagy L.G."/>
            <person name="Riley R."/>
            <person name="Tritt A."/>
            <person name="Adam C."/>
            <person name="Daum C."/>
            <person name="Floudas D."/>
            <person name="Sun H."/>
            <person name="Yadav J.S."/>
            <person name="Pangilinan J."/>
            <person name="Larsson K.H."/>
            <person name="Matsuura K."/>
            <person name="Barry K."/>
            <person name="Labutti K."/>
            <person name="Kuo R."/>
            <person name="Ohm R.A."/>
            <person name="Bhattacharya S.S."/>
            <person name="Shirouzu T."/>
            <person name="Yoshinaga Y."/>
            <person name="Martin F.M."/>
            <person name="Grigoriev I.V."/>
            <person name="Hibbett D.S."/>
        </authorList>
    </citation>
    <scope>NUCLEOTIDE SEQUENCE [LARGE SCALE GENOMIC DNA]</scope>
    <source>
        <strain evidence="2 3">CBS 109695</strain>
    </source>
</reference>
<evidence type="ECO:0000313" key="2">
    <source>
        <dbReference type="EMBL" id="KZP29642.1"/>
    </source>
</evidence>
<name>A0A166SN76_9AGAM</name>
<evidence type="ECO:0000313" key="3">
    <source>
        <dbReference type="Proteomes" id="UP000076532"/>
    </source>
</evidence>
<proteinExistence type="predicted"/>
<evidence type="ECO:0000256" key="1">
    <source>
        <dbReference type="SAM" id="MobiDB-lite"/>
    </source>
</evidence>
<protein>
    <submittedName>
        <fullName evidence="2">Uncharacterized protein</fullName>
    </submittedName>
</protein>
<dbReference type="EMBL" id="KV417497">
    <property type="protein sequence ID" value="KZP29642.1"/>
    <property type="molecule type" value="Genomic_DNA"/>
</dbReference>
<organism evidence="2 3">
    <name type="scientific">Athelia psychrophila</name>
    <dbReference type="NCBI Taxonomy" id="1759441"/>
    <lineage>
        <taxon>Eukaryota</taxon>
        <taxon>Fungi</taxon>
        <taxon>Dikarya</taxon>
        <taxon>Basidiomycota</taxon>
        <taxon>Agaricomycotina</taxon>
        <taxon>Agaricomycetes</taxon>
        <taxon>Agaricomycetidae</taxon>
        <taxon>Atheliales</taxon>
        <taxon>Atheliaceae</taxon>
        <taxon>Athelia</taxon>
    </lineage>
</organism>
<sequence length="98" mass="10765">MLLNLERGRYTVTSSEIFEESEGRLEERARPAATLSDSKAPLTAAQMHGGRLITSLSHIARLLKAGDILINPLAHLRDLHGRLLPCNFEQLHAGLAGR</sequence>
<feature type="region of interest" description="Disordered" evidence="1">
    <location>
        <begin position="21"/>
        <end position="41"/>
    </location>
</feature>
<accession>A0A166SN76</accession>
<keyword evidence="3" id="KW-1185">Reference proteome</keyword>
<dbReference type="AlphaFoldDB" id="A0A166SN76"/>
<gene>
    <name evidence="2" type="ORF">FIBSPDRAFT_176968</name>
</gene>
<dbReference type="Proteomes" id="UP000076532">
    <property type="component" value="Unassembled WGS sequence"/>
</dbReference>